<keyword evidence="1" id="KW-0472">Membrane</keyword>
<feature type="transmembrane region" description="Helical" evidence="1">
    <location>
        <begin position="7"/>
        <end position="34"/>
    </location>
</feature>
<evidence type="ECO:0000313" key="3">
    <source>
        <dbReference type="Proteomes" id="UP000239687"/>
    </source>
</evidence>
<accession>A0A2S8HAV2</accession>
<dbReference type="Proteomes" id="UP000239687">
    <property type="component" value="Unassembled WGS sequence"/>
</dbReference>
<gene>
    <name evidence="2" type="ORF">C5612_25385</name>
</gene>
<feature type="transmembrane region" description="Helical" evidence="1">
    <location>
        <begin position="46"/>
        <end position="68"/>
    </location>
</feature>
<dbReference type="AlphaFoldDB" id="A0A2S8HAV2"/>
<comment type="caution">
    <text evidence="2">The sequence shown here is derived from an EMBL/GenBank/DDBJ whole genome shotgun (WGS) entry which is preliminary data.</text>
</comment>
<reference evidence="2 3" key="1">
    <citation type="submission" date="2018-02" db="EMBL/GenBank/DDBJ databases">
        <title>Draft genome sequencing of Pseudomonas frederiksbergensis 11-D3.</title>
        <authorList>
            <person name="Zheng B.-X."/>
        </authorList>
    </citation>
    <scope>NUCLEOTIDE SEQUENCE [LARGE SCALE GENOMIC DNA]</scope>
    <source>
        <strain evidence="2 3">11-D3</strain>
    </source>
</reference>
<dbReference type="RefSeq" id="WP_105346818.1">
    <property type="nucleotide sequence ID" value="NZ_PUIN01000016.1"/>
</dbReference>
<keyword evidence="1" id="KW-0812">Transmembrane</keyword>
<name>A0A2S8HAV2_9PSED</name>
<evidence type="ECO:0000256" key="1">
    <source>
        <dbReference type="SAM" id="Phobius"/>
    </source>
</evidence>
<evidence type="ECO:0000313" key="2">
    <source>
        <dbReference type="EMBL" id="PQO99608.1"/>
    </source>
</evidence>
<protein>
    <submittedName>
        <fullName evidence="2">Uncharacterized protein</fullName>
    </submittedName>
</protein>
<dbReference type="EMBL" id="PUIN01000016">
    <property type="protein sequence ID" value="PQO99608.1"/>
    <property type="molecule type" value="Genomic_DNA"/>
</dbReference>
<keyword evidence="1" id="KW-1133">Transmembrane helix</keyword>
<proteinExistence type="predicted"/>
<sequence>MKTIKGALFVILIVALAVGAFNLIFVAVSGYFGPFYESEADQSRNFAIWLLGNAGVGLLSVVMGVVLYRRYLRRARHANTTNS</sequence>
<organism evidence="2 3">
    <name type="scientific">Pseudomonas frederiksbergensis</name>
    <dbReference type="NCBI Taxonomy" id="104087"/>
    <lineage>
        <taxon>Bacteria</taxon>
        <taxon>Pseudomonadati</taxon>
        <taxon>Pseudomonadota</taxon>
        <taxon>Gammaproteobacteria</taxon>
        <taxon>Pseudomonadales</taxon>
        <taxon>Pseudomonadaceae</taxon>
        <taxon>Pseudomonas</taxon>
    </lineage>
</organism>